<feature type="transmembrane region" description="Helical" evidence="1">
    <location>
        <begin position="314"/>
        <end position="338"/>
    </location>
</feature>
<gene>
    <name evidence="2" type="ORF">OJ962_09630</name>
</gene>
<feature type="transmembrane region" description="Helical" evidence="1">
    <location>
        <begin position="213"/>
        <end position="235"/>
    </location>
</feature>
<feature type="transmembrane region" description="Helical" evidence="1">
    <location>
        <begin position="169"/>
        <end position="192"/>
    </location>
</feature>
<comment type="caution">
    <text evidence="2">The sequence shown here is derived from an EMBL/GenBank/DDBJ whole genome shotgun (WGS) entry which is preliminary data.</text>
</comment>
<feature type="transmembrane region" description="Helical" evidence="1">
    <location>
        <begin position="32"/>
        <end position="57"/>
    </location>
</feature>
<feature type="transmembrane region" description="Helical" evidence="1">
    <location>
        <begin position="382"/>
        <end position="402"/>
    </location>
</feature>
<dbReference type="EMBL" id="JAPCID010000011">
    <property type="protein sequence ID" value="MDA0137758.1"/>
    <property type="molecule type" value="Genomic_DNA"/>
</dbReference>
<feature type="transmembrane region" description="Helical" evidence="1">
    <location>
        <begin position="136"/>
        <end position="157"/>
    </location>
</feature>
<evidence type="ECO:0000256" key="1">
    <source>
        <dbReference type="SAM" id="Phobius"/>
    </source>
</evidence>
<proteinExistence type="predicted"/>
<reference evidence="2" key="1">
    <citation type="submission" date="2022-10" db="EMBL/GenBank/DDBJ databases">
        <title>The WGS of Solirubrobacter sp. CPCC 204708.</title>
        <authorList>
            <person name="Jiang Z."/>
        </authorList>
    </citation>
    <scope>NUCLEOTIDE SEQUENCE</scope>
    <source>
        <strain evidence="2">CPCC 204708</strain>
    </source>
</reference>
<evidence type="ECO:0000313" key="3">
    <source>
        <dbReference type="Proteomes" id="UP001147700"/>
    </source>
</evidence>
<dbReference type="Proteomes" id="UP001147700">
    <property type="component" value="Unassembled WGS sequence"/>
</dbReference>
<organism evidence="2 3">
    <name type="scientific">Solirubrobacter deserti</name>
    <dbReference type="NCBI Taxonomy" id="2282478"/>
    <lineage>
        <taxon>Bacteria</taxon>
        <taxon>Bacillati</taxon>
        <taxon>Actinomycetota</taxon>
        <taxon>Thermoleophilia</taxon>
        <taxon>Solirubrobacterales</taxon>
        <taxon>Solirubrobacteraceae</taxon>
        <taxon>Solirubrobacter</taxon>
    </lineage>
</organism>
<dbReference type="RefSeq" id="WP_202952974.1">
    <property type="nucleotide sequence ID" value="NZ_JAPCID010000011.1"/>
</dbReference>
<feature type="transmembrane region" description="Helical" evidence="1">
    <location>
        <begin position="350"/>
        <end position="376"/>
    </location>
</feature>
<feature type="transmembrane region" description="Helical" evidence="1">
    <location>
        <begin position="103"/>
        <end position="124"/>
    </location>
</feature>
<keyword evidence="1" id="KW-1133">Transmembrane helix</keyword>
<sequence>MSFCPNCGAHVDAGASACPSCRARQEQFVVPAFIAAVIAGTTAAVVVLVAGLLIALVTPDSSIVGVAGVDASLLIETCRQAVGTLLAPMVEPGTFLLAGSRRIHPMVLLAIPLAALALATRWQLPRTAGAPAMARFGWALLIALPFSLLAFGFALIGGETESTQVSVSALSTLAVGVLWGLLGGAIGAASALPTRELITLSPVGARVLAAVRATLRPLAGVALVSTVLALAGWLVQIGANAGDVRSGRSTATALIEETVYAAEHGIHLTALSAGALFRPDAPATVGLPFPVEDPNALPGDFRIFSYQDALSDAVFLPALVVLLCVITLGALYGGFAAARAAGAERPATAAAWGALTGPVWALAMAVAVVLAGGLFHGDAADGSVFGLFLVGGALLGAAGGALERVRA</sequence>
<keyword evidence="3" id="KW-1185">Reference proteome</keyword>
<keyword evidence="1" id="KW-0812">Transmembrane</keyword>
<keyword evidence="1" id="KW-0472">Membrane</keyword>
<name>A0ABT4RGZ3_9ACTN</name>
<accession>A0ABT4RGZ3</accession>
<protein>
    <submittedName>
        <fullName evidence="2">Zinc ribbon domain-containing protein</fullName>
    </submittedName>
</protein>
<evidence type="ECO:0000313" key="2">
    <source>
        <dbReference type="EMBL" id="MDA0137758.1"/>
    </source>
</evidence>